<evidence type="ECO:0000313" key="2">
    <source>
        <dbReference type="EMBL" id="URE29189.1"/>
    </source>
</evidence>
<sequence>MFRVCLDYENRIPCYVKGRIRSILYGYYMEVGSKLKQIDFVQPGTTYNL</sequence>
<dbReference type="AlphaFoldDB" id="A0A9E7H7K5"/>
<dbReference type="EMBL" id="CP097510">
    <property type="protein sequence ID" value="URE28112.1"/>
    <property type="molecule type" value="Genomic_DNA"/>
</dbReference>
<organism evidence="2 3">
    <name type="scientific">Musa troglodytarum</name>
    <name type="common">fe'i banana</name>
    <dbReference type="NCBI Taxonomy" id="320322"/>
    <lineage>
        <taxon>Eukaryota</taxon>
        <taxon>Viridiplantae</taxon>
        <taxon>Streptophyta</taxon>
        <taxon>Embryophyta</taxon>
        <taxon>Tracheophyta</taxon>
        <taxon>Spermatophyta</taxon>
        <taxon>Magnoliopsida</taxon>
        <taxon>Liliopsida</taxon>
        <taxon>Zingiberales</taxon>
        <taxon>Musaceae</taxon>
        <taxon>Musa</taxon>
    </lineage>
</organism>
<dbReference type="EMBL" id="CP097510">
    <property type="protein sequence ID" value="URE29189.1"/>
    <property type="molecule type" value="Genomic_DNA"/>
</dbReference>
<reference evidence="2" key="1">
    <citation type="submission" date="2022-05" db="EMBL/GenBank/DDBJ databases">
        <title>The Musa troglodytarum L. genome provides insights into the mechanism of non-climacteric behaviour and enrichment of carotenoids.</title>
        <authorList>
            <person name="Wang J."/>
        </authorList>
    </citation>
    <scope>NUCLEOTIDE SEQUENCE</scope>
    <source>
        <tissue evidence="2">Leaf</tissue>
    </source>
</reference>
<proteinExistence type="predicted"/>
<evidence type="ECO:0000313" key="1">
    <source>
        <dbReference type="EMBL" id="URE28112.1"/>
    </source>
</evidence>
<dbReference type="Proteomes" id="UP001055439">
    <property type="component" value="Chromosome 8"/>
</dbReference>
<protein>
    <submittedName>
        <fullName evidence="2">Uncharacterized protein</fullName>
    </submittedName>
</protein>
<keyword evidence="3" id="KW-1185">Reference proteome</keyword>
<gene>
    <name evidence="1" type="ORF">MUK42_12659</name>
    <name evidence="2" type="ORF">MUK42_36359</name>
</gene>
<evidence type="ECO:0000313" key="3">
    <source>
        <dbReference type="Proteomes" id="UP001055439"/>
    </source>
</evidence>
<accession>A0A9E7H7K5</accession>
<name>A0A9E7H7K5_9LILI</name>